<evidence type="ECO:0000313" key="4">
    <source>
        <dbReference type="Proteomes" id="UP000239899"/>
    </source>
</evidence>
<gene>
    <name evidence="3" type="ORF">C2E21_5905</name>
</gene>
<feature type="coiled-coil region" evidence="1">
    <location>
        <begin position="481"/>
        <end position="522"/>
    </location>
</feature>
<dbReference type="Proteomes" id="UP000239899">
    <property type="component" value="Unassembled WGS sequence"/>
</dbReference>
<proteinExistence type="predicted"/>
<feature type="transmembrane region" description="Helical" evidence="2">
    <location>
        <begin position="56"/>
        <end position="79"/>
    </location>
</feature>
<name>A0A2P6TMC3_CHLSO</name>
<organism evidence="3 4">
    <name type="scientific">Chlorella sorokiniana</name>
    <name type="common">Freshwater green alga</name>
    <dbReference type="NCBI Taxonomy" id="3076"/>
    <lineage>
        <taxon>Eukaryota</taxon>
        <taxon>Viridiplantae</taxon>
        <taxon>Chlorophyta</taxon>
        <taxon>core chlorophytes</taxon>
        <taxon>Trebouxiophyceae</taxon>
        <taxon>Chlorellales</taxon>
        <taxon>Chlorellaceae</taxon>
        <taxon>Chlorella clade</taxon>
        <taxon>Chlorella</taxon>
    </lineage>
</organism>
<feature type="transmembrane region" description="Helical" evidence="2">
    <location>
        <begin position="31"/>
        <end position="49"/>
    </location>
</feature>
<reference evidence="3 4" key="1">
    <citation type="journal article" date="2018" name="Plant J.">
        <title>Genome sequences of Chlorella sorokiniana UTEX 1602 and Micractinium conductrix SAG 241.80: implications to maltose excretion by a green alga.</title>
        <authorList>
            <person name="Arriola M.B."/>
            <person name="Velmurugan N."/>
            <person name="Zhang Y."/>
            <person name="Plunkett M.H."/>
            <person name="Hondzo H."/>
            <person name="Barney B.M."/>
        </authorList>
    </citation>
    <scope>NUCLEOTIDE SEQUENCE [LARGE SCALE GENOMIC DNA]</scope>
    <source>
        <strain evidence="4">UTEX 1602</strain>
    </source>
</reference>
<sequence length="839" mass="90376">MMHGAVLSALKGGCCSPLAEYKAFSPCQQPAATMCYLLYAVDGAIVLLGPFQSLNAVLAFVLAALVLQAAGILAPWHWWLILNTCKKDTAEGLARSVLCWQQQLCEQQPGMSEQQAATAVFSKLQERLCAIEVWMGWVASQGFKFQLHGAAWTGGGSTAAEPTCLQATGTPFFPGEVHALALPAVRGGRQGAASSSPPLPDGQAVRLNLAEQAPEQDPGQRCFIMFQDVLVPLTMAAFPQLAASLPDASYPSAAAMDEALQLIKVEVAPHERLHPLPGSMAELGPAPQLWQQVQDAVPWRLGHQPGTSGKGMDKLVCSLAFDATLFLEVGAPASAYTATRASADNVFSGKQHAALSFLLPQLAPYAAVHTPFRGTIVDSNVSIEWEPKMLALHTFAYLWEQQSEVVPAAAAAYNRWQQAANRASSLLAHSSAKKRQLEACLSRLEGDRQTWQQNLGRLLPLMEPRTARAFQRRAPPPDLKVQQLLNEFRQLKLSAELAECAAAEAEEEAVEAQRAAQAALQTPPAVVLQRAEALVRQRLLPDGSPFPLDAAVPNVLGLNYKNTVVVDLFLQHQLLPAVLRQLTSTMLVACSALGHGTVLQHLLGGAGGQGGILRAALASPPGLLSALEAYAQQHNLPAVLCLLNAESFEAMLTAAAAVEQSLTSAPLFHTLLDLNYTSAPAYVAARGATGALIHLLYDLYGDRYRTIISPNEASPHGVEIHRQDGTVLKVIVRAAVTNIQCGVEVRMRQFLPHPLGAFDLLAARVRSAGSETWLMCPASDLQDRRIFIGPGARTVTSVMRLEDFSFDHEDPAAKANLQLATYRRSGKLVRRLQVRFLMC</sequence>
<keyword evidence="4" id="KW-1185">Reference proteome</keyword>
<dbReference type="EMBL" id="LHPG02000011">
    <property type="protein sequence ID" value="PRW45486.1"/>
    <property type="molecule type" value="Genomic_DNA"/>
</dbReference>
<keyword evidence="2" id="KW-0472">Membrane</keyword>
<dbReference type="AlphaFoldDB" id="A0A2P6TMC3"/>
<protein>
    <submittedName>
        <fullName evidence="3">30S ribosomal S9</fullName>
    </submittedName>
</protein>
<evidence type="ECO:0000256" key="2">
    <source>
        <dbReference type="SAM" id="Phobius"/>
    </source>
</evidence>
<keyword evidence="2" id="KW-1133">Transmembrane helix</keyword>
<evidence type="ECO:0000313" key="3">
    <source>
        <dbReference type="EMBL" id="PRW45486.1"/>
    </source>
</evidence>
<accession>A0A2P6TMC3</accession>
<evidence type="ECO:0000256" key="1">
    <source>
        <dbReference type="SAM" id="Coils"/>
    </source>
</evidence>
<keyword evidence="2" id="KW-0812">Transmembrane</keyword>
<keyword evidence="1" id="KW-0175">Coiled coil</keyword>
<comment type="caution">
    <text evidence="3">The sequence shown here is derived from an EMBL/GenBank/DDBJ whole genome shotgun (WGS) entry which is preliminary data.</text>
</comment>